<gene>
    <name evidence="3" type="ORF">TASK_LOCUS2434</name>
</gene>
<dbReference type="Proteomes" id="UP000282613">
    <property type="component" value="Unassembled WGS sequence"/>
</dbReference>
<evidence type="ECO:0000313" key="5">
    <source>
        <dbReference type="WBParaSite" id="TASK_0000243301-mRNA-1"/>
    </source>
</evidence>
<name>A0A0R3VYD9_TAEAS</name>
<evidence type="ECO:0000313" key="3">
    <source>
        <dbReference type="EMBL" id="VDK25186.1"/>
    </source>
</evidence>
<protein>
    <submittedName>
        <fullName evidence="5">Secreted protein</fullName>
    </submittedName>
</protein>
<organism evidence="5">
    <name type="scientific">Taenia asiatica</name>
    <name type="common">Asian tapeworm</name>
    <dbReference type="NCBI Taxonomy" id="60517"/>
    <lineage>
        <taxon>Eukaryota</taxon>
        <taxon>Metazoa</taxon>
        <taxon>Spiralia</taxon>
        <taxon>Lophotrochozoa</taxon>
        <taxon>Platyhelminthes</taxon>
        <taxon>Cestoda</taxon>
        <taxon>Eucestoda</taxon>
        <taxon>Cyclophyllidea</taxon>
        <taxon>Taeniidae</taxon>
        <taxon>Taenia</taxon>
    </lineage>
</organism>
<reference evidence="5" key="1">
    <citation type="submission" date="2017-02" db="UniProtKB">
        <authorList>
            <consortium name="WormBaseParasite"/>
        </authorList>
    </citation>
    <scope>IDENTIFICATION</scope>
</reference>
<keyword evidence="4" id="KW-1185">Reference proteome</keyword>
<proteinExistence type="predicted"/>
<dbReference type="WBParaSite" id="TASK_0000243301-mRNA-1">
    <property type="protein sequence ID" value="TASK_0000243301-mRNA-1"/>
    <property type="gene ID" value="TASK_0000243301"/>
</dbReference>
<dbReference type="STRING" id="60517.A0A0R3VYD9"/>
<feature type="compositionally biased region" description="Pro residues" evidence="1">
    <location>
        <begin position="85"/>
        <end position="95"/>
    </location>
</feature>
<accession>A0A0R3VYD9</accession>
<keyword evidence="2" id="KW-0732">Signal</keyword>
<reference evidence="3 4" key="2">
    <citation type="submission" date="2018-11" db="EMBL/GenBank/DDBJ databases">
        <authorList>
            <consortium name="Pathogen Informatics"/>
        </authorList>
    </citation>
    <scope>NUCLEOTIDE SEQUENCE [LARGE SCALE GENOMIC DNA]</scope>
</reference>
<feature type="signal peptide" evidence="2">
    <location>
        <begin position="1"/>
        <end position="16"/>
    </location>
</feature>
<evidence type="ECO:0000256" key="2">
    <source>
        <dbReference type="SAM" id="SignalP"/>
    </source>
</evidence>
<evidence type="ECO:0000313" key="4">
    <source>
        <dbReference type="Proteomes" id="UP000282613"/>
    </source>
</evidence>
<feature type="region of interest" description="Disordered" evidence="1">
    <location>
        <begin position="80"/>
        <end position="109"/>
    </location>
</feature>
<dbReference type="EMBL" id="UYRS01001658">
    <property type="protein sequence ID" value="VDK25186.1"/>
    <property type="molecule type" value="Genomic_DNA"/>
</dbReference>
<sequence length="157" mass="16954">MVIGSSFFFLASLSHALIAVKPIDSSTLLFFVSWQIKLLQGFSASLNSDGVLEVRGAMPTDSSSPSASQSPLPTSIATASCITSPPLPPRRPPPLASHLRRRDFPPLSNSQASMAEENAKLRLMVMCILLNTLLSCFHGVSSKDSLHYFSTYRLSSP</sequence>
<evidence type="ECO:0000256" key="1">
    <source>
        <dbReference type="SAM" id="MobiDB-lite"/>
    </source>
</evidence>
<dbReference type="AlphaFoldDB" id="A0A0R3VYD9"/>
<feature type="chain" id="PRO_5043132480" evidence="2">
    <location>
        <begin position="17"/>
        <end position="157"/>
    </location>
</feature>